<evidence type="ECO:0008006" key="2">
    <source>
        <dbReference type="Google" id="ProtNLM"/>
    </source>
</evidence>
<accession>A0A6V2MI97</accession>
<dbReference type="PANTHER" id="PTHR14695">
    <property type="entry name" value="SHC SH2-DOMAIN BINDING PROTEIN 1-RELATED"/>
    <property type="match status" value="1"/>
</dbReference>
<gene>
    <name evidence="1" type="ORF">EHUX00137_LOCUS6146</name>
</gene>
<dbReference type="GO" id="GO:0007283">
    <property type="term" value="P:spermatogenesis"/>
    <property type="evidence" value="ECO:0007669"/>
    <property type="project" value="TreeGrafter"/>
</dbReference>
<dbReference type="AlphaFoldDB" id="A0A6V2MI97"/>
<dbReference type="PANTHER" id="PTHR14695:SF4">
    <property type="entry name" value="PROTEIN NESSUN DORMA"/>
    <property type="match status" value="1"/>
</dbReference>
<dbReference type="InterPro" id="IPR011050">
    <property type="entry name" value="Pectin_lyase_fold/virulence"/>
</dbReference>
<evidence type="ECO:0000313" key="1">
    <source>
        <dbReference type="EMBL" id="CAE0531748.1"/>
    </source>
</evidence>
<dbReference type="InterPro" id="IPR045140">
    <property type="entry name" value="SHCBP1-like"/>
</dbReference>
<sequence length="390" mass="40568">MKRRRQSSIEAALLEDIKAHVNASASLLGRTLLHGQKAGDAAAAAAARRARVRRSQQIFQGDAGLAVSLQKMREEAAAIGNELRSLEAAIAMPLPGGEVVTSGGLRVSLGAARVRATALREERARVEGAVETVSSHVPEVLSTIRQLAADGDLRGEVVPPRGARPTGVIDADKPSDTVVHHYVGATLPPHLCLAADLEDAEDKDDAALHAALAAGPRFLLPAASPAHIRLALHSTLQDALCCCCDGDEVILPPGRHSAAALGRLRECVTIRGAEGARSTVLTNGADDASFVEASAKSISLVGLTLRARGGGEGVVRVSRGWLSMSHCAVECGGLEGVRVLGGAHLSMSHCSVSDAFTSGIQSSRPAPERNTYSAVLSTAFSRTQPHLHSL</sequence>
<proteinExistence type="predicted"/>
<dbReference type="GO" id="GO:0007112">
    <property type="term" value="P:male meiosis cytokinesis"/>
    <property type="evidence" value="ECO:0007669"/>
    <property type="project" value="TreeGrafter"/>
</dbReference>
<name>A0A6V2MI97_EMIHU</name>
<reference evidence="1" key="1">
    <citation type="submission" date="2021-01" db="EMBL/GenBank/DDBJ databases">
        <authorList>
            <person name="Corre E."/>
            <person name="Pelletier E."/>
            <person name="Niang G."/>
            <person name="Scheremetjew M."/>
            <person name="Finn R."/>
            <person name="Kale V."/>
            <person name="Holt S."/>
            <person name="Cochrane G."/>
            <person name="Meng A."/>
            <person name="Brown T."/>
            <person name="Cohen L."/>
        </authorList>
    </citation>
    <scope>NUCLEOTIDE SEQUENCE</scope>
    <source>
        <strain evidence="1">379</strain>
    </source>
</reference>
<dbReference type="SUPFAM" id="SSF51126">
    <property type="entry name" value="Pectin lyase-like"/>
    <property type="match status" value="1"/>
</dbReference>
<protein>
    <recommendedName>
        <fullName evidence="2">Right handed beta helix domain-containing protein</fullName>
    </recommendedName>
</protein>
<dbReference type="EMBL" id="HBIR01008919">
    <property type="protein sequence ID" value="CAE0531748.1"/>
    <property type="molecule type" value="Transcribed_RNA"/>
</dbReference>
<organism evidence="1">
    <name type="scientific">Emiliania huxleyi</name>
    <name type="common">Coccolithophore</name>
    <name type="synonym">Pontosphaera huxleyi</name>
    <dbReference type="NCBI Taxonomy" id="2903"/>
    <lineage>
        <taxon>Eukaryota</taxon>
        <taxon>Haptista</taxon>
        <taxon>Haptophyta</taxon>
        <taxon>Prymnesiophyceae</taxon>
        <taxon>Isochrysidales</taxon>
        <taxon>Noelaerhabdaceae</taxon>
        <taxon>Emiliania</taxon>
    </lineage>
</organism>